<evidence type="ECO:0000313" key="2">
    <source>
        <dbReference type="Proteomes" id="UP000003438"/>
    </source>
</evidence>
<protein>
    <submittedName>
        <fullName evidence="1">Uncharacterized protein</fullName>
    </submittedName>
</protein>
<gene>
    <name evidence="1" type="ORF">SUBVAR_04968</name>
</gene>
<organism evidence="1 2">
    <name type="scientific">Subdoligranulum variabile DSM 15176</name>
    <dbReference type="NCBI Taxonomy" id="411471"/>
    <lineage>
        <taxon>Bacteria</taxon>
        <taxon>Bacillati</taxon>
        <taxon>Bacillota</taxon>
        <taxon>Clostridia</taxon>
        <taxon>Eubacteriales</taxon>
        <taxon>Oscillospiraceae</taxon>
        <taxon>Subdoligranulum</taxon>
    </lineage>
</organism>
<dbReference type="EMBL" id="ACBY02000020">
    <property type="protein sequence ID" value="EFB76592.1"/>
    <property type="molecule type" value="Genomic_DNA"/>
</dbReference>
<name>D1PKT4_9FIRM</name>
<dbReference type="Proteomes" id="UP000003438">
    <property type="component" value="Unassembled WGS sequence"/>
</dbReference>
<evidence type="ECO:0000313" key="1">
    <source>
        <dbReference type="EMBL" id="EFB76592.1"/>
    </source>
</evidence>
<proteinExistence type="predicted"/>
<dbReference type="STRING" id="411471.SUBVAR_04968"/>
<reference evidence="1" key="1">
    <citation type="submission" date="2009-12" db="EMBL/GenBank/DDBJ databases">
        <authorList>
            <person name="Weinstock G."/>
            <person name="Sodergren E."/>
            <person name="Clifton S."/>
            <person name="Fulton L."/>
            <person name="Fulton B."/>
            <person name="Courtney L."/>
            <person name="Fronick C."/>
            <person name="Harrison M."/>
            <person name="Strong C."/>
            <person name="Farmer C."/>
            <person name="Delahaunty K."/>
            <person name="Markovic C."/>
            <person name="Hall O."/>
            <person name="Minx P."/>
            <person name="Tomlinson C."/>
            <person name="Mitreva M."/>
            <person name="Nelson J."/>
            <person name="Hou S."/>
            <person name="Wollam A."/>
            <person name="Pepin K.H."/>
            <person name="Johnson M."/>
            <person name="Bhonagiri V."/>
            <person name="Nash W.E."/>
            <person name="Warren W."/>
            <person name="Chinwalla A."/>
            <person name="Mardis E.R."/>
            <person name="Wilson R.K."/>
        </authorList>
    </citation>
    <scope>NUCLEOTIDE SEQUENCE [LARGE SCALE GENOMIC DNA]</scope>
    <source>
        <strain evidence="1">DSM 15176</strain>
    </source>
</reference>
<dbReference type="HOGENOM" id="CLU_3318044_0_0_9"/>
<sequence length="39" mass="4555">MCMQYDIILHFVPVFKPVFLLSVQIIHESECCCIEIGRV</sequence>
<dbReference type="AlphaFoldDB" id="D1PKT4"/>
<accession>D1PKT4</accession>
<comment type="caution">
    <text evidence="1">The sequence shown here is derived from an EMBL/GenBank/DDBJ whole genome shotgun (WGS) entry which is preliminary data.</text>
</comment>
<keyword evidence="2" id="KW-1185">Reference proteome</keyword>